<keyword evidence="6 9" id="KW-0028">Amino-acid biosynthesis</keyword>
<dbReference type="GO" id="GO:0005737">
    <property type="term" value="C:cytoplasm"/>
    <property type="evidence" value="ECO:0007669"/>
    <property type="project" value="UniProtKB-SubCell"/>
</dbReference>
<dbReference type="Pfam" id="PF03807">
    <property type="entry name" value="F420_oxidored"/>
    <property type="match status" value="1"/>
</dbReference>
<dbReference type="InterPro" id="IPR036291">
    <property type="entry name" value="NAD(P)-bd_dom_sf"/>
</dbReference>
<evidence type="ECO:0000313" key="12">
    <source>
        <dbReference type="EMBL" id="MCR6095454.1"/>
    </source>
</evidence>
<evidence type="ECO:0000256" key="2">
    <source>
        <dbReference type="ARBA" id="ARBA00022650"/>
    </source>
</evidence>
<evidence type="ECO:0000256" key="9">
    <source>
        <dbReference type="RuleBase" id="RU003903"/>
    </source>
</evidence>
<evidence type="ECO:0000313" key="13">
    <source>
        <dbReference type="Proteomes" id="UP001057753"/>
    </source>
</evidence>
<dbReference type="Gene3D" id="1.10.3730.10">
    <property type="entry name" value="ProC C-terminal domain-like"/>
    <property type="match status" value="1"/>
</dbReference>
<feature type="domain" description="Pyrroline-5-carboxylate reductase dimerisation" evidence="11">
    <location>
        <begin position="163"/>
        <end position="262"/>
    </location>
</feature>
<keyword evidence="2 6" id="KW-0641">Proline biosynthesis</keyword>
<dbReference type="NCBIfam" id="TIGR00112">
    <property type="entry name" value="proC"/>
    <property type="match status" value="1"/>
</dbReference>
<comment type="caution">
    <text evidence="12">The sequence shown here is derived from an EMBL/GenBank/DDBJ whole genome shotgun (WGS) entry which is preliminary data.</text>
</comment>
<dbReference type="InterPro" id="IPR029036">
    <property type="entry name" value="P5CR_dimer"/>
</dbReference>
<evidence type="ECO:0000256" key="1">
    <source>
        <dbReference type="ARBA" id="ARBA00005525"/>
    </source>
</evidence>
<evidence type="ECO:0000256" key="3">
    <source>
        <dbReference type="ARBA" id="ARBA00022857"/>
    </source>
</evidence>
<dbReference type="PROSITE" id="PS00521">
    <property type="entry name" value="P5CR"/>
    <property type="match status" value="1"/>
</dbReference>
<dbReference type="EMBL" id="JABXYM010000001">
    <property type="protein sequence ID" value="MCR6095454.1"/>
    <property type="molecule type" value="Genomic_DNA"/>
</dbReference>
<evidence type="ECO:0000256" key="6">
    <source>
        <dbReference type="HAMAP-Rule" id="MF_01925"/>
    </source>
</evidence>
<feature type="binding site" evidence="8">
    <location>
        <begin position="7"/>
        <end position="12"/>
    </location>
    <ligand>
        <name>NADP(+)</name>
        <dbReference type="ChEBI" id="CHEBI:58349"/>
    </ligand>
</feature>
<comment type="catalytic activity">
    <reaction evidence="6">
        <text>L-proline + NAD(+) = (S)-1-pyrroline-5-carboxylate + NADH + 2 H(+)</text>
        <dbReference type="Rhea" id="RHEA:14105"/>
        <dbReference type="ChEBI" id="CHEBI:15378"/>
        <dbReference type="ChEBI" id="CHEBI:17388"/>
        <dbReference type="ChEBI" id="CHEBI:57540"/>
        <dbReference type="ChEBI" id="CHEBI:57945"/>
        <dbReference type="ChEBI" id="CHEBI:60039"/>
        <dbReference type="EC" id="1.5.1.2"/>
    </reaction>
</comment>
<dbReference type="InterPro" id="IPR053790">
    <property type="entry name" value="P5CR-like_CS"/>
</dbReference>
<dbReference type="EC" id="1.5.1.2" evidence="6 7"/>
<keyword evidence="13" id="KW-1185">Reference proteome</keyword>
<dbReference type="InterPro" id="IPR008927">
    <property type="entry name" value="6-PGluconate_DH-like_C_sf"/>
</dbReference>
<dbReference type="AlphaFoldDB" id="A0A9Q4AZD4"/>
<organism evidence="12 13">
    <name type="scientific">Salipaludibacillus agaradhaerens</name>
    <name type="common">Bacillus agaradhaerens</name>
    <dbReference type="NCBI Taxonomy" id="76935"/>
    <lineage>
        <taxon>Bacteria</taxon>
        <taxon>Bacillati</taxon>
        <taxon>Bacillota</taxon>
        <taxon>Bacilli</taxon>
        <taxon>Bacillales</taxon>
        <taxon>Bacillaceae</taxon>
    </lineage>
</organism>
<dbReference type="OrthoDB" id="9805754at2"/>
<dbReference type="PIRSF" id="PIRSF000193">
    <property type="entry name" value="Pyrrol-5-carb_rd"/>
    <property type="match status" value="1"/>
</dbReference>
<evidence type="ECO:0000256" key="8">
    <source>
        <dbReference type="PIRSR" id="PIRSR000193-1"/>
    </source>
</evidence>
<keyword evidence="3 6" id="KW-0521">NADP</keyword>
<evidence type="ECO:0000256" key="7">
    <source>
        <dbReference type="NCBIfam" id="TIGR00112"/>
    </source>
</evidence>
<evidence type="ECO:0000256" key="4">
    <source>
        <dbReference type="ARBA" id="ARBA00023002"/>
    </source>
</evidence>
<evidence type="ECO:0000259" key="10">
    <source>
        <dbReference type="Pfam" id="PF03807"/>
    </source>
</evidence>
<protein>
    <recommendedName>
        <fullName evidence="6 7">Pyrroline-5-carboxylate reductase</fullName>
        <shortName evidence="6">P5C reductase</shortName>
        <shortName evidence="6">P5CR</shortName>
        <ecNumber evidence="6 7">1.5.1.2</ecNumber>
    </recommendedName>
    <alternativeName>
        <fullName evidence="6">PCA reductase</fullName>
    </alternativeName>
</protein>
<feature type="domain" description="Pyrroline-5-carboxylate reductase catalytic N-terminal" evidence="10">
    <location>
        <begin position="6"/>
        <end position="98"/>
    </location>
</feature>
<evidence type="ECO:0000256" key="5">
    <source>
        <dbReference type="ARBA" id="ARBA00058118"/>
    </source>
</evidence>
<comment type="pathway">
    <text evidence="6 9">Amino-acid biosynthesis; L-proline biosynthesis; L-proline from L-glutamate 5-semialdehyde: step 1/1.</text>
</comment>
<evidence type="ECO:0000259" key="11">
    <source>
        <dbReference type="Pfam" id="PF14748"/>
    </source>
</evidence>
<dbReference type="PANTHER" id="PTHR11645">
    <property type="entry name" value="PYRROLINE-5-CARBOXYLATE REDUCTASE"/>
    <property type="match status" value="1"/>
</dbReference>
<dbReference type="Pfam" id="PF14748">
    <property type="entry name" value="P5CR_dimer"/>
    <property type="match status" value="1"/>
</dbReference>
<feature type="binding site" evidence="8">
    <location>
        <begin position="70"/>
        <end position="73"/>
    </location>
    <ligand>
        <name>NADP(+)</name>
        <dbReference type="ChEBI" id="CHEBI:58349"/>
    </ligand>
</feature>
<accession>A0A9Q4AZD4</accession>
<keyword evidence="4 6" id="KW-0560">Oxidoreductase</keyword>
<dbReference type="SUPFAM" id="SSF48179">
    <property type="entry name" value="6-phosphogluconate dehydrogenase C-terminal domain-like"/>
    <property type="match status" value="1"/>
</dbReference>
<dbReference type="SUPFAM" id="SSF51735">
    <property type="entry name" value="NAD(P)-binding Rossmann-fold domains"/>
    <property type="match status" value="1"/>
</dbReference>
<dbReference type="Proteomes" id="UP001057753">
    <property type="component" value="Unassembled WGS sequence"/>
</dbReference>
<dbReference type="FunFam" id="1.10.3730.10:FF:000001">
    <property type="entry name" value="Pyrroline-5-carboxylate reductase"/>
    <property type="match status" value="1"/>
</dbReference>
<comment type="similarity">
    <text evidence="1 6 9">Belongs to the pyrroline-5-carboxylate reductase family.</text>
</comment>
<reference evidence="12" key="1">
    <citation type="submission" date="2020-06" db="EMBL/GenBank/DDBJ databases">
        <title>Insight into the genomes of haloalkaliphilic bacilli from Kenyan soda lakes.</title>
        <authorList>
            <person name="Mwirichia R."/>
            <person name="Villamizar G.C."/>
            <person name="Poehlein A."/>
            <person name="Mugweru J."/>
            <person name="Kipnyargis A."/>
            <person name="Kiplimo D."/>
            <person name="Orwa P."/>
            <person name="Daniel R."/>
        </authorList>
    </citation>
    <scope>NUCLEOTIDE SEQUENCE</scope>
    <source>
        <strain evidence="12">B1096_S55</strain>
    </source>
</reference>
<gene>
    <name evidence="6" type="primary">proC</name>
    <name evidence="12" type="ORF">HXA33_02770</name>
</gene>
<comment type="subcellular location">
    <subcellularLocation>
        <location evidence="6">Cytoplasm</location>
    </subcellularLocation>
</comment>
<name>A0A9Q4AZD4_SALAG</name>
<dbReference type="GO" id="GO:0055129">
    <property type="term" value="P:L-proline biosynthetic process"/>
    <property type="evidence" value="ECO:0007669"/>
    <property type="project" value="UniProtKB-UniRule"/>
</dbReference>
<comment type="function">
    <text evidence="5 6">Catalyzes the reduction of 1-pyrroline-5-carboxylate (PCA) to L-proline.</text>
</comment>
<dbReference type="HAMAP" id="MF_01925">
    <property type="entry name" value="P5C_reductase"/>
    <property type="match status" value="1"/>
</dbReference>
<dbReference type="InterPro" id="IPR000304">
    <property type="entry name" value="Pyrroline-COOH_reductase"/>
</dbReference>
<dbReference type="InterPro" id="IPR028939">
    <property type="entry name" value="P5C_Rdtase_cat_N"/>
</dbReference>
<dbReference type="RefSeq" id="WP_078579460.1">
    <property type="nucleotide sequence ID" value="NZ_JABXYM010000001.1"/>
</dbReference>
<sequence length="266" mass="28764">MTSLLVIGAGRMAEAIISGLVAEEKNIFSSITVSNVSNKDRLSRLKRTYGVHVTQDAISEVASHDVILLAAPPDAHNYLLEQLKEVIDHQLILTVAAGIDPAYIEARLNTRTPVAWIMPNTAASIGESMSTFTCGEYVENHHRTIINYILSSIGESEELSAEKVHDLTAVTGSAPAFLYAFALGLEEAAVNYGVSRKQARKLVTHMLKGSVSMLEHNGEPQQLMDQVASPGGSTAKGLEVLNEQGFMSMLKDAVKATNNHARTHNQ</sequence>
<dbReference type="Gene3D" id="3.40.50.720">
    <property type="entry name" value="NAD(P)-binding Rossmann-like Domain"/>
    <property type="match status" value="1"/>
</dbReference>
<keyword evidence="6" id="KW-0963">Cytoplasm</keyword>
<proteinExistence type="inferred from homology"/>
<dbReference type="PANTHER" id="PTHR11645:SF49">
    <property type="entry name" value="PYRROLINE-5-CARBOXYLATE REDUCTASE 1"/>
    <property type="match status" value="1"/>
</dbReference>
<dbReference type="GO" id="GO:0004735">
    <property type="term" value="F:pyrroline-5-carboxylate reductase activity"/>
    <property type="evidence" value="ECO:0007669"/>
    <property type="project" value="UniProtKB-UniRule"/>
</dbReference>
<comment type="catalytic activity">
    <reaction evidence="6 9">
        <text>L-proline + NADP(+) = (S)-1-pyrroline-5-carboxylate + NADPH + 2 H(+)</text>
        <dbReference type="Rhea" id="RHEA:14109"/>
        <dbReference type="ChEBI" id="CHEBI:15378"/>
        <dbReference type="ChEBI" id="CHEBI:17388"/>
        <dbReference type="ChEBI" id="CHEBI:57783"/>
        <dbReference type="ChEBI" id="CHEBI:58349"/>
        <dbReference type="ChEBI" id="CHEBI:60039"/>
        <dbReference type="EC" id="1.5.1.2"/>
    </reaction>
</comment>